<comment type="caution">
    <text evidence="2">The sequence shown here is derived from an EMBL/GenBank/DDBJ whole genome shotgun (WGS) entry which is preliminary data.</text>
</comment>
<dbReference type="GO" id="GO:0016747">
    <property type="term" value="F:acyltransferase activity, transferring groups other than amino-acyl groups"/>
    <property type="evidence" value="ECO:0007669"/>
    <property type="project" value="InterPro"/>
</dbReference>
<dbReference type="Proteomes" id="UP000243579">
    <property type="component" value="Unassembled WGS sequence"/>
</dbReference>
<evidence type="ECO:0000313" key="2">
    <source>
        <dbReference type="EMBL" id="OQR99742.1"/>
    </source>
</evidence>
<proteinExistence type="predicted"/>
<dbReference type="OrthoDB" id="41532at2759"/>
<sequence>MVAPALAIEAVGRKTPPGILAGIVGIEKKAFPKHESLVDYIMKEATTTGNTFLVALDGDDVVGYVLFSRNSVCGHIGKLAVAAHRRRQGIGRHLMQVAIQRMRSAMCISLHVGVERDYAFALYASLGFTVQHTRKDYYKVGRDAHFMELQADNFAAALASN</sequence>
<organism evidence="2 3">
    <name type="scientific">Achlya hypogyna</name>
    <name type="common">Oomycete</name>
    <name type="synonym">Protoachlya hypogyna</name>
    <dbReference type="NCBI Taxonomy" id="1202772"/>
    <lineage>
        <taxon>Eukaryota</taxon>
        <taxon>Sar</taxon>
        <taxon>Stramenopiles</taxon>
        <taxon>Oomycota</taxon>
        <taxon>Saprolegniomycetes</taxon>
        <taxon>Saprolegniales</taxon>
        <taxon>Achlyaceae</taxon>
        <taxon>Achlya</taxon>
    </lineage>
</organism>
<evidence type="ECO:0000313" key="3">
    <source>
        <dbReference type="Proteomes" id="UP000243579"/>
    </source>
</evidence>
<dbReference type="Pfam" id="PF00583">
    <property type="entry name" value="Acetyltransf_1"/>
    <property type="match status" value="1"/>
</dbReference>
<dbReference type="PANTHER" id="PTHR47542">
    <property type="entry name" value="ACYL-COA N-ACYLTRANSFERASES (NAT) SUPERFAMILY PROTEIN"/>
    <property type="match status" value="1"/>
</dbReference>
<feature type="domain" description="N-acetyltransferase" evidence="1">
    <location>
        <begin position="10"/>
        <end position="152"/>
    </location>
</feature>
<accession>A0A1V9ZP23</accession>
<dbReference type="InterPro" id="IPR000182">
    <property type="entry name" value="GNAT_dom"/>
</dbReference>
<reference evidence="2 3" key="1">
    <citation type="journal article" date="2014" name="Genome Biol. Evol.">
        <title>The secreted proteins of Achlya hypogyna and Thraustotheca clavata identify the ancestral oomycete secretome and reveal gene acquisitions by horizontal gene transfer.</title>
        <authorList>
            <person name="Misner I."/>
            <person name="Blouin N."/>
            <person name="Leonard G."/>
            <person name="Richards T.A."/>
            <person name="Lane C.E."/>
        </authorList>
    </citation>
    <scope>NUCLEOTIDE SEQUENCE [LARGE SCALE GENOMIC DNA]</scope>
    <source>
        <strain evidence="2 3">ATCC 48635</strain>
    </source>
</reference>
<dbReference type="CDD" id="cd04301">
    <property type="entry name" value="NAT_SF"/>
    <property type="match status" value="1"/>
</dbReference>
<gene>
    <name evidence="2" type="ORF">ACHHYP_04645</name>
</gene>
<name>A0A1V9ZP23_ACHHY</name>
<dbReference type="SUPFAM" id="SSF55729">
    <property type="entry name" value="Acyl-CoA N-acyltransferases (Nat)"/>
    <property type="match status" value="1"/>
</dbReference>
<dbReference type="PROSITE" id="PS51186">
    <property type="entry name" value="GNAT"/>
    <property type="match status" value="1"/>
</dbReference>
<evidence type="ECO:0000259" key="1">
    <source>
        <dbReference type="PROSITE" id="PS51186"/>
    </source>
</evidence>
<dbReference type="STRING" id="1202772.A0A1V9ZP23"/>
<dbReference type="InterPro" id="IPR016181">
    <property type="entry name" value="Acyl_CoA_acyltransferase"/>
</dbReference>
<dbReference type="PANTHER" id="PTHR47542:SF2">
    <property type="entry name" value="ACYL-COA N-ACYLTRANSFERASES (NAT) SUPERFAMILY PROTEIN"/>
    <property type="match status" value="1"/>
</dbReference>
<keyword evidence="3" id="KW-1185">Reference proteome</keyword>
<keyword evidence="2" id="KW-0808">Transferase</keyword>
<dbReference type="Gene3D" id="3.40.630.30">
    <property type="match status" value="1"/>
</dbReference>
<protein>
    <submittedName>
        <fullName evidence="2">Ribosomal-protein-alanine acetyltransferase</fullName>
    </submittedName>
</protein>
<dbReference type="EMBL" id="JNBR01000043">
    <property type="protein sequence ID" value="OQR99742.1"/>
    <property type="molecule type" value="Genomic_DNA"/>
</dbReference>
<dbReference type="AlphaFoldDB" id="A0A1V9ZP23"/>